<dbReference type="AlphaFoldDB" id="A0A7J6V2V5"/>
<name>A0A7J6V2V5_THATH</name>
<gene>
    <name evidence="1" type="ORF">FRX31_031063</name>
</gene>
<evidence type="ECO:0000313" key="2">
    <source>
        <dbReference type="Proteomes" id="UP000554482"/>
    </source>
</evidence>
<evidence type="ECO:0000313" key="1">
    <source>
        <dbReference type="EMBL" id="KAF5179349.1"/>
    </source>
</evidence>
<comment type="caution">
    <text evidence="1">The sequence shown here is derived from an EMBL/GenBank/DDBJ whole genome shotgun (WGS) entry which is preliminary data.</text>
</comment>
<dbReference type="Proteomes" id="UP000554482">
    <property type="component" value="Unassembled WGS sequence"/>
</dbReference>
<proteinExistence type="predicted"/>
<accession>A0A7J6V2V5</accession>
<keyword evidence="2" id="KW-1185">Reference proteome</keyword>
<reference evidence="1 2" key="1">
    <citation type="submission" date="2020-06" db="EMBL/GenBank/DDBJ databases">
        <title>Transcriptomic and genomic resources for Thalictrum thalictroides and T. hernandezii: Facilitating candidate gene discovery in an emerging model plant lineage.</title>
        <authorList>
            <person name="Arias T."/>
            <person name="Riano-Pachon D.M."/>
            <person name="Di Stilio V.S."/>
        </authorList>
    </citation>
    <scope>NUCLEOTIDE SEQUENCE [LARGE SCALE GENOMIC DNA]</scope>
    <source>
        <strain evidence="2">cv. WT478/WT964</strain>
        <tissue evidence="1">Leaves</tissue>
    </source>
</reference>
<sequence length="71" mass="7697">MIYAVSSGGDPPHLIDEAVSEIEATAINNRGYPHAQSVFGTGQLKEKSASKAFLHHHFAFGVMMKKKKAGR</sequence>
<dbReference type="EMBL" id="JABWDY010038887">
    <property type="protein sequence ID" value="KAF5179349.1"/>
    <property type="molecule type" value="Genomic_DNA"/>
</dbReference>
<organism evidence="1 2">
    <name type="scientific">Thalictrum thalictroides</name>
    <name type="common">Rue-anemone</name>
    <name type="synonym">Anemone thalictroides</name>
    <dbReference type="NCBI Taxonomy" id="46969"/>
    <lineage>
        <taxon>Eukaryota</taxon>
        <taxon>Viridiplantae</taxon>
        <taxon>Streptophyta</taxon>
        <taxon>Embryophyta</taxon>
        <taxon>Tracheophyta</taxon>
        <taxon>Spermatophyta</taxon>
        <taxon>Magnoliopsida</taxon>
        <taxon>Ranunculales</taxon>
        <taxon>Ranunculaceae</taxon>
        <taxon>Thalictroideae</taxon>
        <taxon>Thalictrum</taxon>
    </lineage>
</organism>
<protein>
    <submittedName>
        <fullName evidence="1">Uncharacterized protein</fullName>
    </submittedName>
</protein>
<dbReference type="OrthoDB" id="1740356at2759"/>